<dbReference type="PANTHER" id="PTHR46211">
    <property type="entry name" value="GLYCEROPHOSPHORYL DIESTER PHOSPHODIESTERASE"/>
    <property type="match status" value="1"/>
</dbReference>
<gene>
    <name evidence="2" type="ORF">GB864_14535</name>
</gene>
<reference evidence="2 3" key="1">
    <citation type="submission" date="2019-12" db="EMBL/GenBank/DDBJ databases">
        <authorList>
            <person name="Kim Y.S."/>
        </authorList>
    </citation>
    <scope>NUCLEOTIDE SEQUENCE [LARGE SCALE GENOMIC DNA]</scope>
    <source>
        <strain evidence="2 3">MMS17-SY077</strain>
    </source>
</reference>
<keyword evidence="3" id="KW-1185">Reference proteome</keyword>
<dbReference type="GO" id="GO:0008081">
    <property type="term" value="F:phosphoric diester hydrolase activity"/>
    <property type="evidence" value="ECO:0007669"/>
    <property type="project" value="InterPro"/>
</dbReference>
<sequence>MNPSAYRRLRSLRIPLSIALVALVSTTLAVALTPTPVFARDVFGSLRAPGDAAFIVGHRGDRAEAPENTLVSLELAMDSTAAFVETDVQLTRDRVPVLFHDRDLERVAGVDAAIADLDLAEVRRLDVGAWYSPQYAGTGIPTLAEFFAALVERPQARALVELKRQWTADDFLLVTGLIDRYALRDRVVLQSFNVATIIALERSAPQYPKLLLARELPDDPVPLAARLGVIAIATTAKAVRTAPDAVELLHAAGYGVLCYTLNSEETWAEVRALGVDGIITDEPSGLDAWLAATAPGT</sequence>
<dbReference type="PANTHER" id="PTHR46211:SF1">
    <property type="entry name" value="GLYCEROPHOSPHODIESTER PHOSPHODIESTERASE, CYTOPLASMIC"/>
    <property type="match status" value="1"/>
</dbReference>
<evidence type="ECO:0000313" key="2">
    <source>
        <dbReference type="EMBL" id="MWB99766.1"/>
    </source>
</evidence>
<organism evidence="2 3">
    <name type="scientific">Agromyces seonyuensis</name>
    <dbReference type="NCBI Taxonomy" id="2662446"/>
    <lineage>
        <taxon>Bacteria</taxon>
        <taxon>Bacillati</taxon>
        <taxon>Actinomycetota</taxon>
        <taxon>Actinomycetes</taxon>
        <taxon>Micrococcales</taxon>
        <taxon>Microbacteriaceae</taxon>
        <taxon>Agromyces</taxon>
    </lineage>
</organism>
<dbReference type="Pfam" id="PF03009">
    <property type="entry name" value="GDPD"/>
    <property type="match status" value="1"/>
</dbReference>
<dbReference type="SUPFAM" id="SSF51695">
    <property type="entry name" value="PLC-like phosphodiesterases"/>
    <property type="match status" value="1"/>
</dbReference>
<comment type="caution">
    <text evidence="2">The sequence shown here is derived from an EMBL/GenBank/DDBJ whole genome shotgun (WGS) entry which is preliminary data.</text>
</comment>
<name>A0A6I4NZL9_9MICO</name>
<dbReference type="AlphaFoldDB" id="A0A6I4NZL9"/>
<feature type="domain" description="GP-PDE" evidence="1">
    <location>
        <begin position="53"/>
        <end position="290"/>
    </location>
</feature>
<dbReference type="Proteomes" id="UP000438182">
    <property type="component" value="Unassembled WGS sequence"/>
</dbReference>
<proteinExistence type="predicted"/>
<evidence type="ECO:0000259" key="1">
    <source>
        <dbReference type="PROSITE" id="PS51704"/>
    </source>
</evidence>
<dbReference type="Gene3D" id="3.20.20.190">
    <property type="entry name" value="Phosphatidylinositol (PI) phosphodiesterase"/>
    <property type="match status" value="1"/>
</dbReference>
<dbReference type="RefSeq" id="WP_160426323.1">
    <property type="nucleotide sequence ID" value="NZ_WSTA01000077.1"/>
</dbReference>
<dbReference type="EMBL" id="WSTA01000077">
    <property type="protein sequence ID" value="MWB99766.1"/>
    <property type="molecule type" value="Genomic_DNA"/>
</dbReference>
<dbReference type="InterPro" id="IPR030395">
    <property type="entry name" value="GP_PDE_dom"/>
</dbReference>
<accession>A0A6I4NZL9</accession>
<dbReference type="PROSITE" id="PS51704">
    <property type="entry name" value="GP_PDE"/>
    <property type="match status" value="1"/>
</dbReference>
<dbReference type="GO" id="GO:0006629">
    <property type="term" value="P:lipid metabolic process"/>
    <property type="evidence" value="ECO:0007669"/>
    <property type="project" value="InterPro"/>
</dbReference>
<evidence type="ECO:0000313" key="3">
    <source>
        <dbReference type="Proteomes" id="UP000438182"/>
    </source>
</evidence>
<dbReference type="InterPro" id="IPR017946">
    <property type="entry name" value="PLC-like_Pdiesterase_TIM-brl"/>
</dbReference>
<protein>
    <recommendedName>
        <fullName evidence="1">GP-PDE domain-containing protein</fullName>
    </recommendedName>
</protein>